<dbReference type="AlphaFoldDB" id="A0A1I7WYX3"/>
<dbReference type="WBParaSite" id="Hba_10465">
    <property type="protein sequence ID" value="Hba_10465"/>
    <property type="gene ID" value="Hba_10465"/>
</dbReference>
<name>A0A1I7WYX3_HETBA</name>
<keyword evidence="1" id="KW-1185">Reference proteome</keyword>
<evidence type="ECO:0000313" key="2">
    <source>
        <dbReference type="WBParaSite" id="Hba_10465"/>
    </source>
</evidence>
<reference evidence="2" key="1">
    <citation type="submission" date="2016-11" db="UniProtKB">
        <authorList>
            <consortium name="WormBaseParasite"/>
        </authorList>
    </citation>
    <scope>IDENTIFICATION</scope>
</reference>
<dbReference type="Proteomes" id="UP000095283">
    <property type="component" value="Unplaced"/>
</dbReference>
<accession>A0A1I7WYX3</accession>
<proteinExistence type="predicted"/>
<evidence type="ECO:0000313" key="1">
    <source>
        <dbReference type="Proteomes" id="UP000095283"/>
    </source>
</evidence>
<sequence length="79" mass="9299">MSINLFGSWKNYQLLELPIPYQNRTLGTVPDSFIIKNYSFDIYNQFGKDGFQQWNIHLQSINNLYLENNKVVLSINIVN</sequence>
<organism evidence="1 2">
    <name type="scientific">Heterorhabditis bacteriophora</name>
    <name type="common">Entomopathogenic nematode worm</name>
    <dbReference type="NCBI Taxonomy" id="37862"/>
    <lineage>
        <taxon>Eukaryota</taxon>
        <taxon>Metazoa</taxon>
        <taxon>Ecdysozoa</taxon>
        <taxon>Nematoda</taxon>
        <taxon>Chromadorea</taxon>
        <taxon>Rhabditida</taxon>
        <taxon>Rhabditina</taxon>
        <taxon>Rhabditomorpha</taxon>
        <taxon>Strongyloidea</taxon>
        <taxon>Heterorhabditidae</taxon>
        <taxon>Heterorhabditis</taxon>
    </lineage>
</organism>
<protein>
    <submittedName>
        <fullName evidence="2">Uncharacterized protein</fullName>
    </submittedName>
</protein>